<evidence type="ECO:0000313" key="1">
    <source>
        <dbReference type="EMBL" id="OYN79601.1"/>
    </source>
</evidence>
<proteinExistence type="predicted"/>
<dbReference type="SUPFAM" id="SSF54427">
    <property type="entry name" value="NTF2-like"/>
    <property type="match status" value="1"/>
</dbReference>
<gene>
    <name evidence="1" type="ORF">CG716_11965</name>
</gene>
<dbReference type="Proteomes" id="UP000216063">
    <property type="component" value="Unassembled WGS sequence"/>
</dbReference>
<comment type="caution">
    <text evidence="1">The sequence shown here is derived from an EMBL/GenBank/DDBJ whole genome shotgun (WGS) entry which is preliminary data.</text>
</comment>
<accession>A0A255DLR0</accession>
<dbReference type="AlphaFoldDB" id="A0A255DLR0"/>
<keyword evidence="2" id="KW-1185">Reference proteome</keyword>
<reference evidence="1 2" key="1">
    <citation type="submission" date="2017-07" db="EMBL/GenBank/DDBJ databases">
        <title>The new phylogeny of genus Mycobacterium.</title>
        <authorList>
            <person name="Tortoli E."/>
            <person name="Trovato A."/>
            <person name="Cirillo D.M."/>
        </authorList>
    </citation>
    <scope>NUCLEOTIDE SEQUENCE [LARGE SCALE GENOMIC DNA]</scope>
    <source>
        <strain evidence="1 2">ATCC 33027</strain>
    </source>
</reference>
<sequence>MDLMSQDDDAQEITARYRAYCDACQSAQLDKVPSFWGLPALFVVDTGASEIINTVLNTPDELIALYSKEFGASTGVDRTVIDSSEVVFYGERLATIKTSLRHLAGNTLHDTQDAIYGCRKFDGEWRFVSHLSVEVTQ</sequence>
<evidence type="ECO:0008006" key="3">
    <source>
        <dbReference type="Google" id="ProtNLM"/>
    </source>
</evidence>
<evidence type="ECO:0000313" key="2">
    <source>
        <dbReference type="Proteomes" id="UP000216063"/>
    </source>
</evidence>
<protein>
    <recommendedName>
        <fullName evidence="3">DUF4440 domain-containing protein</fullName>
    </recommendedName>
</protein>
<name>A0A255DLR0_9MYCO</name>
<dbReference type="Gene3D" id="3.10.450.50">
    <property type="match status" value="1"/>
</dbReference>
<organism evidence="1 2">
    <name type="scientific">Mycolicibacterium sphagni</name>
    <dbReference type="NCBI Taxonomy" id="1786"/>
    <lineage>
        <taxon>Bacteria</taxon>
        <taxon>Bacillati</taxon>
        <taxon>Actinomycetota</taxon>
        <taxon>Actinomycetes</taxon>
        <taxon>Mycobacteriales</taxon>
        <taxon>Mycobacteriaceae</taxon>
        <taxon>Mycolicibacterium</taxon>
    </lineage>
</organism>
<dbReference type="InterPro" id="IPR032710">
    <property type="entry name" value="NTF2-like_dom_sf"/>
</dbReference>
<dbReference type="EMBL" id="NOZR01000008">
    <property type="protein sequence ID" value="OYN79601.1"/>
    <property type="molecule type" value="Genomic_DNA"/>
</dbReference>